<evidence type="ECO:0000313" key="2">
    <source>
        <dbReference type="EMBL" id="KAG7372147.1"/>
    </source>
</evidence>
<keyword evidence="3" id="KW-1185">Reference proteome</keyword>
<accession>A0A9K3Q5G4</accession>
<dbReference type="Proteomes" id="UP000693970">
    <property type="component" value="Unassembled WGS sequence"/>
</dbReference>
<feature type="region of interest" description="Disordered" evidence="1">
    <location>
        <begin position="55"/>
        <end position="75"/>
    </location>
</feature>
<protein>
    <submittedName>
        <fullName evidence="2">DUF3172 domain containing protein</fullName>
    </submittedName>
</protein>
<proteinExistence type="predicted"/>
<sequence>MVLLILPPSFEGFAPSTQTIHPERTATTERSIFIVRARRRQDDFDYFEGDGSYDEGFPFDGETQKQRDARKRRQDWEYREEGTFDDLGYDRRKREGYLNIPSSFGQRDGWRLPDAVSKSLLAGIFVLGVGLGITVDSAINTNPKDLASRDAVDQAAPNSKLCAEMGASAMAFDQRVFVSFNPFNVYVAQADVKPACVLRQANVVPILKNRNLINDKEVFACKSNMNTWAFVGDLDDTPQLSCVYKSEDAQNEFLSNPKFGIGEDYLDDDRAVNEDRGKRIKDTMTNAQKEQYRKQASQVSGLN</sequence>
<evidence type="ECO:0000256" key="1">
    <source>
        <dbReference type="SAM" id="MobiDB-lite"/>
    </source>
</evidence>
<dbReference type="InterPro" id="IPR021511">
    <property type="entry name" value="DUF3172"/>
</dbReference>
<reference evidence="2" key="1">
    <citation type="journal article" date="2021" name="Sci. Rep.">
        <title>Diploid genomic architecture of Nitzschia inconspicua, an elite biomass production diatom.</title>
        <authorList>
            <person name="Oliver A."/>
            <person name="Podell S."/>
            <person name="Pinowska A."/>
            <person name="Traller J.C."/>
            <person name="Smith S.R."/>
            <person name="McClure R."/>
            <person name="Beliaev A."/>
            <person name="Bohutskyi P."/>
            <person name="Hill E.A."/>
            <person name="Rabines A."/>
            <person name="Zheng H."/>
            <person name="Allen L.Z."/>
            <person name="Kuo A."/>
            <person name="Grigoriev I.V."/>
            <person name="Allen A.E."/>
            <person name="Hazlebeck D."/>
            <person name="Allen E.E."/>
        </authorList>
    </citation>
    <scope>NUCLEOTIDE SEQUENCE</scope>
    <source>
        <strain evidence="2">Hildebrandi</strain>
    </source>
</reference>
<dbReference type="Pfam" id="PF11371">
    <property type="entry name" value="DUF3172"/>
    <property type="match status" value="1"/>
</dbReference>
<dbReference type="AlphaFoldDB" id="A0A9K3Q5G4"/>
<gene>
    <name evidence="2" type="ORF">IV203_018290</name>
</gene>
<organism evidence="2 3">
    <name type="scientific">Nitzschia inconspicua</name>
    <dbReference type="NCBI Taxonomy" id="303405"/>
    <lineage>
        <taxon>Eukaryota</taxon>
        <taxon>Sar</taxon>
        <taxon>Stramenopiles</taxon>
        <taxon>Ochrophyta</taxon>
        <taxon>Bacillariophyta</taxon>
        <taxon>Bacillariophyceae</taxon>
        <taxon>Bacillariophycidae</taxon>
        <taxon>Bacillariales</taxon>
        <taxon>Bacillariaceae</taxon>
        <taxon>Nitzschia</taxon>
    </lineage>
</organism>
<name>A0A9K3Q5G4_9STRA</name>
<reference evidence="2" key="2">
    <citation type="submission" date="2021-04" db="EMBL/GenBank/DDBJ databases">
        <authorList>
            <person name="Podell S."/>
        </authorList>
    </citation>
    <scope>NUCLEOTIDE SEQUENCE</scope>
    <source>
        <strain evidence="2">Hildebrandi</strain>
    </source>
</reference>
<evidence type="ECO:0000313" key="3">
    <source>
        <dbReference type="Proteomes" id="UP000693970"/>
    </source>
</evidence>
<dbReference type="OrthoDB" id="197940at2759"/>
<comment type="caution">
    <text evidence="2">The sequence shown here is derived from an EMBL/GenBank/DDBJ whole genome shotgun (WGS) entry which is preliminary data.</text>
</comment>
<dbReference type="EMBL" id="JAGRRH010000003">
    <property type="protein sequence ID" value="KAG7372147.1"/>
    <property type="molecule type" value="Genomic_DNA"/>
</dbReference>